<proteinExistence type="predicted"/>
<reference evidence="2" key="1">
    <citation type="submission" date="2022-08" db="EMBL/GenBank/DDBJ databases">
        <authorList>
            <consortium name="DOE Joint Genome Institute"/>
            <person name="Min B."/>
            <person name="Riley R."/>
            <person name="Sierra-Patev S."/>
            <person name="Naranjo-Ortiz M."/>
            <person name="Looney B."/>
            <person name="Konkel Z."/>
            <person name="Slot J.C."/>
            <person name="Sakamoto Y."/>
            <person name="Steenwyk J.L."/>
            <person name="Rokas A."/>
            <person name="Carro J."/>
            <person name="Camarero S."/>
            <person name="Ferreira P."/>
            <person name="Molpeceres G."/>
            <person name="Ruiz-Duenas F.J."/>
            <person name="Serrano A."/>
            <person name="Henrissat B."/>
            <person name="Drula E."/>
            <person name="Hughes K.W."/>
            <person name="Mata J.L."/>
            <person name="Ishikawa N.K."/>
            <person name="Vargas-Isla R."/>
            <person name="Ushijima S."/>
            <person name="Smith C.A."/>
            <person name="Ahrendt S."/>
            <person name="Andreopoulos W."/>
            <person name="He G."/>
            <person name="Labutti K."/>
            <person name="Lipzen A."/>
            <person name="Ng V."/>
            <person name="Sandor L."/>
            <person name="Barry K."/>
            <person name="Martinez A.T."/>
            <person name="Xiao Y."/>
            <person name="Gibbons J.G."/>
            <person name="Terashima K."/>
            <person name="Hibbett D.S."/>
            <person name="Grigoriev I.V."/>
        </authorList>
    </citation>
    <scope>NUCLEOTIDE SEQUENCE</scope>
    <source>
        <strain evidence="2">TFB10291</strain>
    </source>
</reference>
<organism evidence="2 3">
    <name type="scientific">Lentinula aff. detonsa</name>
    <dbReference type="NCBI Taxonomy" id="2804958"/>
    <lineage>
        <taxon>Eukaryota</taxon>
        <taxon>Fungi</taxon>
        <taxon>Dikarya</taxon>
        <taxon>Basidiomycota</taxon>
        <taxon>Agaricomycotina</taxon>
        <taxon>Agaricomycetes</taxon>
        <taxon>Agaricomycetidae</taxon>
        <taxon>Agaricales</taxon>
        <taxon>Marasmiineae</taxon>
        <taxon>Omphalotaceae</taxon>
        <taxon>Lentinula</taxon>
    </lineage>
</organism>
<evidence type="ECO:0000313" key="2">
    <source>
        <dbReference type="EMBL" id="KAJ3785417.1"/>
    </source>
</evidence>
<dbReference type="CDD" id="cd21037">
    <property type="entry name" value="MLKL_NTD"/>
    <property type="match status" value="1"/>
</dbReference>
<evidence type="ECO:0000313" key="3">
    <source>
        <dbReference type="Proteomes" id="UP001163798"/>
    </source>
</evidence>
<keyword evidence="3" id="KW-1185">Reference proteome</keyword>
<dbReference type="EMBL" id="MU793342">
    <property type="protein sequence ID" value="KAJ3785417.1"/>
    <property type="molecule type" value="Genomic_DNA"/>
</dbReference>
<gene>
    <name evidence="2" type="ORF">GGU10DRAFT_354878</name>
</gene>
<evidence type="ECO:0000256" key="1">
    <source>
        <dbReference type="SAM" id="MobiDB-lite"/>
    </source>
</evidence>
<name>A0AA38NJC7_9AGAR</name>
<feature type="compositionally biased region" description="Low complexity" evidence="1">
    <location>
        <begin position="131"/>
        <end position="152"/>
    </location>
</feature>
<accession>A0AA38NJC7</accession>
<protein>
    <submittedName>
        <fullName evidence="2">Uncharacterized protein</fullName>
    </submittedName>
</protein>
<feature type="region of interest" description="Disordered" evidence="1">
    <location>
        <begin position="116"/>
        <end position="173"/>
    </location>
</feature>
<feature type="compositionally biased region" description="Polar residues" evidence="1">
    <location>
        <begin position="164"/>
        <end position="173"/>
    </location>
</feature>
<sequence length="404" mass="45047">MRKEVKDKDEKYERENKHQTPSPSPPFPSPPPPSSPLRDLTSHILQTLTTTAQYAPTPYLGPLCVVALSIFEAVQGAKENQEALTQLAGMVGGLVFAVRDTYLELELGGEGELGMGNGARGSMGRANSLDSSTPLNKSSPTPSPPSRSLSLPDLQARQARKHQQSSSDSDPNHQVLNTHVKQLLETLQTIHTWIHTHKSRKYYQKLISSKSDLLIIQDFRDQLGVALGRFEIQSLIAIRGAVEGMRRRQEGMERDAAMRYDLVREKLCRIEEDVRGNTPKSAPNLFPVPTLSMNPNNPFSFLLSHSPTSTPSTSPFTPSTISIYNISGNHSIVTNTDNSKRENYGNVYNYGKGRSGFHRNGRKNNRGIPRIEKGYSNFENGIGRDWGGYDSYGYGYEYGYEHEY</sequence>
<feature type="region of interest" description="Disordered" evidence="1">
    <location>
        <begin position="1"/>
        <end position="38"/>
    </location>
</feature>
<dbReference type="Proteomes" id="UP001163798">
    <property type="component" value="Unassembled WGS sequence"/>
</dbReference>
<comment type="caution">
    <text evidence="2">The sequence shown here is derived from an EMBL/GenBank/DDBJ whole genome shotgun (WGS) entry which is preliminary data.</text>
</comment>
<feature type="compositionally biased region" description="Basic and acidic residues" evidence="1">
    <location>
        <begin position="1"/>
        <end position="18"/>
    </location>
</feature>
<feature type="compositionally biased region" description="Pro residues" evidence="1">
    <location>
        <begin position="22"/>
        <end position="35"/>
    </location>
</feature>
<dbReference type="InterPro" id="IPR059179">
    <property type="entry name" value="MLKL-like_MCAfunc"/>
</dbReference>
<dbReference type="AlphaFoldDB" id="A0AA38NJC7"/>